<feature type="transmembrane region" description="Helical" evidence="6">
    <location>
        <begin position="179"/>
        <end position="200"/>
    </location>
</feature>
<sequence>MDTAIALNGFIAALFVLFSLGVIVQRQMLSTLYLFMLHAVALTASAIVLGFALGSVHLFWVAAITFTTKVIAVPLVLRYSAGSEIYERREVDQVLTIPTSVLIAAVLALIAWIVAQPLVQAITDRPFAAMNLPTGLIAVFFGAFTVAVRREAVAQLMGILVMESGAFFASIAIVNELSIIAEVAAAVDVPIAALVIGLLIRSIHHVTGMTRVGLLAELKERR</sequence>
<evidence type="ECO:0000256" key="2">
    <source>
        <dbReference type="ARBA" id="ARBA00022475"/>
    </source>
</evidence>
<evidence type="ECO:0000256" key="6">
    <source>
        <dbReference type="SAM" id="Phobius"/>
    </source>
</evidence>
<evidence type="ECO:0000256" key="3">
    <source>
        <dbReference type="ARBA" id="ARBA00022692"/>
    </source>
</evidence>
<keyword evidence="4 6" id="KW-1133">Transmembrane helix</keyword>
<accession>A0A366H5F0</accession>
<reference evidence="7 8" key="1">
    <citation type="submission" date="2018-06" db="EMBL/GenBank/DDBJ databases">
        <title>Genomic Encyclopedia of Type Strains, Phase IV (KMG-IV): sequencing the most valuable type-strain genomes for metagenomic binning, comparative biology and taxonomic classification.</title>
        <authorList>
            <person name="Goeker M."/>
        </authorList>
    </citation>
    <scope>NUCLEOTIDE SEQUENCE [LARGE SCALE GENOMIC DNA]</scope>
    <source>
        <strain evidence="7 8">DSM 25520</strain>
    </source>
</reference>
<evidence type="ECO:0000313" key="8">
    <source>
        <dbReference type="Proteomes" id="UP000253628"/>
    </source>
</evidence>
<feature type="transmembrane region" description="Helical" evidence="6">
    <location>
        <begin position="153"/>
        <end position="173"/>
    </location>
</feature>
<gene>
    <name evidence="7" type="ORF">DFR37_11073</name>
</gene>
<evidence type="ECO:0000313" key="7">
    <source>
        <dbReference type="EMBL" id="RBP37120.1"/>
    </source>
</evidence>
<keyword evidence="5 6" id="KW-0472">Membrane</keyword>
<keyword evidence="2" id="KW-1003">Cell membrane</keyword>
<dbReference type="OrthoDB" id="5298295at2"/>
<name>A0A366H5F0_9BURK</name>
<dbReference type="Proteomes" id="UP000253628">
    <property type="component" value="Unassembled WGS sequence"/>
</dbReference>
<evidence type="ECO:0000256" key="5">
    <source>
        <dbReference type="ARBA" id="ARBA00023136"/>
    </source>
</evidence>
<feature type="transmembrane region" description="Helical" evidence="6">
    <location>
        <begin position="6"/>
        <end position="24"/>
    </location>
</feature>
<keyword evidence="3 6" id="KW-0812">Transmembrane</keyword>
<evidence type="ECO:0000256" key="1">
    <source>
        <dbReference type="ARBA" id="ARBA00004651"/>
    </source>
</evidence>
<dbReference type="PANTHER" id="PTHR38601">
    <property type="entry name" value="HYDROGENASE-4 COMPONENT E"/>
    <property type="match status" value="1"/>
</dbReference>
<dbReference type="RefSeq" id="WP_113934326.1">
    <property type="nucleotide sequence ID" value="NZ_JACCEU010000003.1"/>
</dbReference>
<dbReference type="AlphaFoldDB" id="A0A366H5F0"/>
<comment type="subcellular location">
    <subcellularLocation>
        <location evidence="1">Cell membrane</location>
        <topology evidence="1">Multi-pass membrane protein</topology>
    </subcellularLocation>
</comment>
<dbReference type="PANTHER" id="PTHR38601:SF1">
    <property type="entry name" value="HYDROGENASE-4 COMPONENT E"/>
    <property type="match status" value="1"/>
</dbReference>
<feature type="transmembrane region" description="Helical" evidence="6">
    <location>
        <begin position="31"/>
        <end position="53"/>
    </location>
</feature>
<feature type="transmembrane region" description="Helical" evidence="6">
    <location>
        <begin position="93"/>
        <end position="115"/>
    </location>
</feature>
<feature type="transmembrane region" description="Helical" evidence="6">
    <location>
        <begin position="59"/>
        <end position="81"/>
    </location>
</feature>
<proteinExistence type="predicted"/>
<comment type="caution">
    <text evidence="7">The sequence shown here is derived from an EMBL/GenBank/DDBJ whole genome shotgun (WGS) entry which is preliminary data.</text>
</comment>
<protein>
    <submittedName>
        <fullName evidence="7">Hydrogenase-4 component E</fullName>
    </submittedName>
</protein>
<organism evidence="7 8">
    <name type="scientific">Eoetvoesiella caeni</name>
    <dbReference type="NCBI Taxonomy" id="645616"/>
    <lineage>
        <taxon>Bacteria</taxon>
        <taxon>Pseudomonadati</taxon>
        <taxon>Pseudomonadota</taxon>
        <taxon>Betaproteobacteria</taxon>
        <taxon>Burkholderiales</taxon>
        <taxon>Alcaligenaceae</taxon>
        <taxon>Eoetvoesiella</taxon>
    </lineage>
</organism>
<dbReference type="EMBL" id="QNRQ01000010">
    <property type="protein sequence ID" value="RBP37120.1"/>
    <property type="molecule type" value="Genomic_DNA"/>
</dbReference>
<feature type="transmembrane region" description="Helical" evidence="6">
    <location>
        <begin position="127"/>
        <end position="146"/>
    </location>
</feature>
<evidence type="ECO:0000256" key="4">
    <source>
        <dbReference type="ARBA" id="ARBA00022989"/>
    </source>
</evidence>
<dbReference type="GO" id="GO:0005886">
    <property type="term" value="C:plasma membrane"/>
    <property type="evidence" value="ECO:0007669"/>
    <property type="project" value="UniProtKB-SubCell"/>
</dbReference>
<dbReference type="InterPro" id="IPR038730">
    <property type="entry name" value="HyfE-like"/>
</dbReference>
<keyword evidence="8" id="KW-1185">Reference proteome</keyword>